<sequence length="585" mass="67242">MNDQKINFLLNHSEPTPLNFFIRFKFRSKKAANHDYEKRLKQAIQHDPSSKKLLDLKGRLDMGGYKNDWTRYEDWRDNRKANSKIKKKKRQAHIEFHSRLDNDLNDGYYERSGDESGQDSEVDDNLSREETQASYPTIHERTNEQANNYNVQYVFANIMAFPALKEYCEILKQLEDHHLEEESQRVRHLFKLLSWSVVDSKLFPAQNPICYPDLWKPTANFGIIIAALKDTRHQKLQDAVPVLNRIIREGKIGIVRPGIISTIQRWLGLEPADFVIDAPTALSALTSILLFVPSPVRPGADPSENHFKSQLWTKILSDAFSLNVDPFDSTWELHHQIPGDSGKGSARSDFACVAISLITKEQYPFFILEFEVGGVQVHKDYAVVIAEASHALNRILSTHMFSESEISLIRVHVALVNNAHIRLGILRPLYSQEYNTTLYIYDQDVKSFDLQSNCIGTNIENVFKLIVYLRQVVCKDGLYLRNLLGERISEKKRKFNFGLPRLPSEAEKSRLPKVNFTPKAKRVRYEVYSTYAEELRESSPSPNYCDNLSMLLEESCPRNVNQQVIDEIDSSITGSSSMKISNLLN</sequence>
<feature type="region of interest" description="Disordered" evidence="1">
    <location>
        <begin position="105"/>
        <end position="141"/>
    </location>
</feature>
<dbReference type="VEuPathDB" id="FungiDB:FUN_014808"/>
<protein>
    <submittedName>
        <fullName evidence="2">Uncharacterized protein</fullName>
    </submittedName>
</protein>
<keyword evidence="3" id="KW-1185">Reference proteome</keyword>
<gene>
    <name evidence="2" type="ORF">RhiirA4_536986</name>
</gene>
<proteinExistence type="predicted"/>
<dbReference type="AlphaFoldDB" id="A0A2I1FUT9"/>
<evidence type="ECO:0000256" key="1">
    <source>
        <dbReference type="SAM" id="MobiDB-lite"/>
    </source>
</evidence>
<evidence type="ECO:0000313" key="3">
    <source>
        <dbReference type="Proteomes" id="UP000234323"/>
    </source>
</evidence>
<feature type="compositionally biased region" description="Basic and acidic residues" evidence="1">
    <location>
        <begin position="105"/>
        <end position="114"/>
    </location>
</feature>
<organism evidence="2 3">
    <name type="scientific">Rhizophagus irregularis</name>
    <dbReference type="NCBI Taxonomy" id="588596"/>
    <lineage>
        <taxon>Eukaryota</taxon>
        <taxon>Fungi</taxon>
        <taxon>Fungi incertae sedis</taxon>
        <taxon>Mucoromycota</taxon>
        <taxon>Glomeromycotina</taxon>
        <taxon>Glomeromycetes</taxon>
        <taxon>Glomerales</taxon>
        <taxon>Glomeraceae</taxon>
        <taxon>Rhizophagus</taxon>
    </lineage>
</organism>
<accession>A0A2I1FUT9</accession>
<dbReference type="OrthoDB" id="2320279at2759"/>
<name>A0A2I1FUT9_9GLOM</name>
<dbReference type="VEuPathDB" id="FungiDB:RhiirA1_537046"/>
<dbReference type="VEuPathDB" id="FungiDB:RhiirFUN_011982"/>
<reference evidence="2 3" key="1">
    <citation type="submission" date="2015-10" db="EMBL/GenBank/DDBJ databases">
        <title>Genome analyses suggest a sexual origin of heterokaryosis in a supposedly ancient asexual fungus.</title>
        <authorList>
            <person name="Ropars J."/>
            <person name="Sedzielewska K."/>
            <person name="Noel J."/>
            <person name="Charron P."/>
            <person name="Farinelli L."/>
            <person name="Marton T."/>
            <person name="Kruger M."/>
            <person name="Pelin A."/>
            <person name="Brachmann A."/>
            <person name="Corradi N."/>
        </authorList>
    </citation>
    <scope>NUCLEOTIDE SEQUENCE [LARGE SCALE GENOMIC DNA]</scope>
    <source>
        <strain evidence="2 3">A4</strain>
    </source>
</reference>
<dbReference type="Proteomes" id="UP000234323">
    <property type="component" value="Unassembled WGS sequence"/>
</dbReference>
<comment type="caution">
    <text evidence="2">The sequence shown here is derived from an EMBL/GenBank/DDBJ whole genome shotgun (WGS) entry which is preliminary data.</text>
</comment>
<dbReference type="EMBL" id="LLXI01000018">
    <property type="protein sequence ID" value="PKY38083.1"/>
    <property type="molecule type" value="Genomic_DNA"/>
</dbReference>
<evidence type="ECO:0000313" key="2">
    <source>
        <dbReference type="EMBL" id="PKY38083.1"/>
    </source>
</evidence>